<keyword evidence="1" id="KW-0812">Transmembrane</keyword>
<name>A0AAD8V434_9PEZI</name>
<proteinExistence type="predicted"/>
<dbReference type="AlphaFoldDB" id="A0AAD8V434"/>
<accession>A0AAD8V434</accession>
<reference evidence="2" key="1">
    <citation type="submission" date="2021-06" db="EMBL/GenBank/DDBJ databases">
        <title>Comparative genomics, transcriptomics and evolutionary studies reveal genomic signatures of adaptation to plant cell wall in hemibiotrophic fungi.</title>
        <authorList>
            <consortium name="DOE Joint Genome Institute"/>
            <person name="Baroncelli R."/>
            <person name="Diaz J.F."/>
            <person name="Benocci T."/>
            <person name="Peng M."/>
            <person name="Battaglia E."/>
            <person name="Haridas S."/>
            <person name="Andreopoulos W."/>
            <person name="Labutti K."/>
            <person name="Pangilinan J."/>
            <person name="Floch G.L."/>
            <person name="Makela M.R."/>
            <person name="Henrissat B."/>
            <person name="Grigoriev I.V."/>
            <person name="Crouch J.A."/>
            <person name="De Vries R.P."/>
            <person name="Sukno S.A."/>
            <person name="Thon M.R."/>
        </authorList>
    </citation>
    <scope>NUCLEOTIDE SEQUENCE</scope>
    <source>
        <strain evidence="2">CBS 125086</strain>
    </source>
</reference>
<sequence>MAPHSLDWVQWLWVQVTVWEGLGWCRGLGAVVLVPWYLDGLVLVCVCVLAPIGARGGTCWASARPLNIRSFGIFSRGMDHACHVTLGLGRTGFSFFGAYGGSD</sequence>
<dbReference type="EMBL" id="JAHLJV010000035">
    <property type="protein sequence ID" value="KAK1589891.1"/>
    <property type="molecule type" value="Genomic_DNA"/>
</dbReference>
<evidence type="ECO:0000313" key="2">
    <source>
        <dbReference type="EMBL" id="KAK1589891.1"/>
    </source>
</evidence>
<dbReference type="RefSeq" id="XP_060413424.1">
    <property type="nucleotide sequence ID" value="XM_060557973.1"/>
</dbReference>
<keyword evidence="3" id="KW-1185">Reference proteome</keyword>
<dbReference type="GeneID" id="85442213"/>
<organism evidence="2 3">
    <name type="scientific">Colletotrichum navitas</name>
    <dbReference type="NCBI Taxonomy" id="681940"/>
    <lineage>
        <taxon>Eukaryota</taxon>
        <taxon>Fungi</taxon>
        <taxon>Dikarya</taxon>
        <taxon>Ascomycota</taxon>
        <taxon>Pezizomycotina</taxon>
        <taxon>Sordariomycetes</taxon>
        <taxon>Hypocreomycetidae</taxon>
        <taxon>Glomerellales</taxon>
        <taxon>Glomerellaceae</taxon>
        <taxon>Colletotrichum</taxon>
        <taxon>Colletotrichum graminicola species complex</taxon>
    </lineage>
</organism>
<evidence type="ECO:0000313" key="3">
    <source>
        <dbReference type="Proteomes" id="UP001230504"/>
    </source>
</evidence>
<gene>
    <name evidence="2" type="ORF">LY79DRAFT_556022</name>
</gene>
<keyword evidence="1" id="KW-1133">Transmembrane helix</keyword>
<feature type="transmembrane region" description="Helical" evidence="1">
    <location>
        <begin position="36"/>
        <end position="54"/>
    </location>
</feature>
<keyword evidence="1" id="KW-0472">Membrane</keyword>
<comment type="caution">
    <text evidence="2">The sequence shown here is derived from an EMBL/GenBank/DDBJ whole genome shotgun (WGS) entry which is preliminary data.</text>
</comment>
<evidence type="ECO:0000256" key="1">
    <source>
        <dbReference type="SAM" id="Phobius"/>
    </source>
</evidence>
<protein>
    <submittedName>
        <fullName evidence="2">Uncharacterized protein</fullName>
    </submittedName>
</protein>
<dbReference type="Proteomes" id="UP001230504">
    <property type="component" value="Unassembled WGS sequence"/>
</dbReference>